<dbReference type="Gene3D" id="3.40.605.10">
    <property type="entry name" value="Aldehyde Dehydrogenase, Chain A, domain 1"/>
    <property type="match status" value="1"/>
</dbReference>
<reference evidence="5 6" key="1">
    <citation type="submission" date="2014-03" db="EMBL/GenBank/DDBJ databases">
        <title>Genome sequence of Bordetella hinzii.</title>
        <authorList>
            <person name="Register K."/>
            <person name="Harvill E."/>
            <person name="Goodfield L.L."/>
            <person name="Ivanov Y.V."/>
            <person name="Meyer J.A."/>
            <person name="Muse S.J."/>
            <person name="Jacobs N."/>
            <person name="Bendor L."/>
            <person name="Smallridge W.E."/>
            <person name="Brinkac L.M."/>
            <person name="Sanka R."/>
            <person name="Kim M."/>
            <person name="Losada L."/>
        </authorList>
    </citation>
    <scope>NUCLEOTIDE SEQUENCE [LARGE SCALE GENOMIC DNA]</scope>
    <source>
        <strain evidence="5 6">OH87 BAL007II</strain>
    </source>
</reference>
<dbReference type="InterPro" id="IPR015590">
    <property type="entry name" value="Aldehyde_DH_dom"/>
</dbReference>
<evidence type="ECO:0000256" key="1">
    <source>
        <dbReference type="ARBA" id="ARBA00023002"/>
    </source>
</evidence>
<feature type="active site" evidence="2">
    <location>
        <position position="261"/>
    </location>
</feature>
<protein>
    <submittedName>
        <fullName evidence="5">Aldehyde dehydrogenase (NAD) family protein</fullName>
        <ecNumber evidence="5">1.2.1.-</ecNumber>
    </submittedName>
</protein>
<keyword evidence="6" id="KW-1185">Reference proteome</keyword>
<dbReference type="InterPro" id="IPR016163">
    <property type="entry name" value="Ald_DH_C"/>
</dbReference>
<evidence type="ECO:0000313" key="6">
    <source>
        <dbReference type="Proteomes" id="UP000025748"/>
    </source>
</evidence>
<keyword evidence="1 3" id="KW-0560">Oxidoreductase</keyword>
<dbReference type="PROSITE" id="PS00687">
    <property type="entry name" value="ALDEHYDE_DEHYDR_GLU"/>
    <property type="match status" value="1"/>
</dbReference>
<proteinExistence type="inferred from homology"/>
<dbReference type="PANTHER" id="PTHR11699">
    <property type="entry name" value="ALDEHYDE DEHYDROGENASE-RELATED"/>
    <property type="match status" value="1"/>
</dbReference>
<organism evidence="5 6">
    <name type="scientific">Bordetella hinzii OH87 BAL007II</name>
    <dbReference type="NCBI Taxonomy" id="1331262"/>
    <lineage>
        <taxon>Bacteria</taxon>
        <taxon>Pseudomonadati</taxon>
        <taxon>Pseudomonadota</taxon>
        <taxon>Betaproteobacteria</taxon>
        <taxon>Burkholderiales</taxon>
        <taxon>Alcaligenaceae</taxon>
        <taxon>Bordetella</taxon>
    </lineage>
</organism>
<dbReference type="GO" id="GO:0016491">
    <property type="term" value="F:oxidoreductase activity"/>
    <property type="evidence" value="ECO:0007669"/>
    <property type="project" value="UniProtKB-KW"/>
</dbReference>
<dbReference type="Pfam" id="PF00171">
    <property type="entry name" value="Aldedh"/>
    <property type="match status" value="1"/>
</dbReference>
<evidence type="ECO:0000313" key="5">
    <source>
        <dbReference type="EMBL" id="KCB26084.1"/>
    </source>
</evidence>
<feature type="domain" description="Aldehyde dehydrogenase" evidence="4">
    <location>
        <begin position="28"/>
        <end position="486"/>
    </location>
</feature>
<dbReference type="EMBL" id="JHEM01000002">
    <property type="protein sequence ID" value="KCB26084.1"/>
    <property type="molecule type" value="Genomic_DNA"/>
</dbReference>
<dbReference type="Gene3D" id="3.40.309.10">
    <property type="entry name" value="Aldehyde Dehydrogenase, Chain A, domain 2"/>
    <property type="match status" value="1"/>
</dbReference>
<dbReference type="InterPro" id="IPR016162">
    <property type="entry name" value="Ald_DH_N"/>
</dbReference>
<sequence>MSTTLDFQPADLARAEGHYIGGRHVGAAETLEVLRPCDGQPLGRIALADESTVDFAVQDARRAWTASGWGHSAPRERARVLNRWADLIDRHAVELGQLEAAASTRPVSEAVHGDVPFTAEAIRFFAELADKVGGEVAATRQDSLGMIVPEPYGVVAAIAPWNFPLSMASWKCGPALAAGNAVVLKPSELTPYSTLRLAELAVEAGLPEGVFNVINGRGPQAGGALARHPLVGKISFTGSTRTGGAIMSEAGRHGARPMTLELGGKSPQLVFEDVPDLAHVARCVARGFTANGGQACVAGTRLIVHRRLARDLVEAVLAELQSIAPGPTWVAATAYSPIISSAQADRIARIVHDAQAQGARLLTGGARFADHPAFYRPTVLDGVRPGMDVLREEVFGPVLTVQTFETEAEGLALADHPVYGLAAGVHTRDIGQALRAARRLEAGTVWINRYGRSGDMIMPTGGFKGSGIGKDLGRQAMEASLRYKSVLVDFDAA</sequence>
<dbReference type="EC" id="1.2.1.-" evidence="5"/>
<dbReference type="InterPro" id="IPR016161">
    <property type="entry name" value="Ald_DH/histidinol_DH"/>
</dbReference>
<dbReference type="InterPro" id="IPR029510">
    <property type="entry name" value="Ald_DH_CS_GLU"/>
</dbReference>
<gene>
    <name evidence="5" type="ORF">L544_3370</name>
</gene>
<name>A0ABR4R5W4_9BORD</name>
<evidence type="ECO:0000259" key="4">
    <source>
        <dbReference type="Pfam" id="PF00171"/>
    </source>
</evidence>
<evidence type="ECO:0000256" key="3">
    <source>
        <dbReference type="RuleBase" id="RU003345"/>
    </source>
</evidence>
<dbReference type="RefSeq" id="WP_032961211.1">
    <property type="nucleotide sequence ID" value="NZ_JHEM01000002.1"/>
</dbReference>
<accession>A0ABR4R5W4</accession>
<dbReference type="Proteomes" id="UP000025748">
    <property type="component" value="Unassembled WGS sequence"/>
</dbReference>
<comment type="similarity">
    <text evidence="3">Belongs to the aldehyde dehydrogenase family.</text>
</comment>
<comment type="caution">
    <text evidence="5">The sequence shown here is derived from an EMBL/GenBank/DDBJ whole genome shotgun (WGS) entry which is preliminary data.</text>
</comment>
<evidence type="ECO:0000256" key="2">
    <source>
        <dbReference type="PROSITE-ProRule" id="PRU10007"/>
    </source>
</evidence>
<dbReference type="SUPFAM" id="SSF53720">
    <property type="entry name" value="ALDH-like"/>
    <property type="match status" value="1"/>
</dbReference>